<dbReference type="EMBL" id="CP098502">
    <property type="protein sequence ID" value="UTI66255.1"/>
    <property type="molecule type" value="Genomic_DNA"/>
</dbReference>
<gene>
    <name evidence="2" type="ORF">NBH00_08615</name>
</gene>
<keyword evidence="3" id="KW-1185">Reference proteome</keyword>
<reference evidence="2 3" key="1">
    <citation type="submission" date="2022-06" db="EMBL/GenBank/DDBJ databases">
        <title>Paraconexibacter antarcticus.</title>
        <authorList>
            <person name="Kim C.S."/>
        </authorList>
    </citation>
    <scope>NUCLEOTIDE SEQUENCE [LARGE SCALE GENOMIC DNA]</scope>
    <source>
        <strain evidence="2 3">02-257</strain>
    </source>
</reference>
<feature type="compositionally biased region" description="Basic residues" evidence="1">
    <location>
        <begin position="558"/>
        <end position="592"/>
    </location>
</feature>
<feature type="region of interest" description="Disordered" evidence="1">
    <location>
        <begin position="541"/>
        <end position="592"/>
    </location>
</feature>
<protein>
    <recommendedName>
        <fullName evidence="4">Cellulase (Glycosyl hydrolase family 5)</fullName>
    </recommendedName>
</protein>
<evidence type="ECO:0000256" key="1">
    <source>
        <dbReference type="SAM" id="MobiDB-lite"/>
    </source>
</evidence>
<dbReference type="PANTHER" id="PTHR12631:SF10">
    <property type="entry name" value="BETA-XYLOSIDASE-LIKE PROTEIN-RELATED"/>
    <property type="match status" value="1"/>
</dbReference>
<organism evidence="2 3">
    <name type="scientific">Paraconexibacter antarcticus</name>
    <dbReference type="NCBI Taxonomy" id="2949664"/>
    <lineage>
        <taxon>Bacteria</taxon>
        <taxon>Bacillati</taxon>
        <taxon>Actinomycetota</taxon>
        <taxon>Thermoleophilia</taxon>
        <taxon>Solirubrobacterales</taxon>
        <taxon>Paraconexibacteraceae</taxon>
        <taxon>Paraconexibacter</taxon>
    </lineage>
</organism>
<dbReference type="InterPro" id="IPR051923">
    <property type="entry name" value="Glycosyl_Hydrolase_39"/>
</dbReference>
<dbReference type="SUPFAM" id="SSF51445">
    <property type="entry name" value="(Trans)glycosidases"/>
    <property type="match status" value="1"/>
</dbReference>
<dbReference type="RefSeq" id="WP_254572928.1">
    <property type="nucleotide sequence ID" value="NZ_CP098502.1"/>
</dbReference>
<dbReference type="Proteomes" id="UP001056035">
    <property type="component" value="Chromosome"/>
</dbReference>
<sequence>MRKLLLVSAMFVIGVLLAAIPDSGRAAPPSTVLQDDAIFLHRDPAAIQDALRRAASIGIDRIRLTAGWSVIAPDALDQQPPAGFDGSDPDAYPAHAWDNLDRAVTLVAAAGLKPMIDIGFWAPRWATASQDDPLARFRTDIDPGQFAAFAAAVARRYRGDYVPRADQVVPPPAGAAAPDLLGALLGHRRVSAPAAAPPAADPLPRVDLYTLWNEPNHPGFVLPQWRERDGTLQPDSPIRYRAMVAAAYPAVKAVSPGTTVLIGGTSSMGSSVPGRSGVPPLRFLRELACVDAQLQPITTGACADFKPVPSDGWAHHPYSLHTDPDRAPRDPDLLPVARTAALHDTLVALVQRGRLVGSHASDLYLTEYGYETKTPDPEGFASLADQARLLAWAEFLGTSTPGVKMWPQFLLEDRPAGPAGPRMRAFGDWQTGLWFADGTPKPAATAFRTPTFAQCARRGKTPFTRVWARLRGAQAGTTATVQVQSGAGWATVPSAATMAMPPSATGPVPIGDDDALLRWLPGTPAATRVVWHTPAGVDVDGPDVPVQPCPAASIPAARPHRTPGRGRRPATTRRKHGRASARADRTRRRHRR</sequence>
<accession>A0ABY5E090</accession>
<name>A0ABY5E090_9ACTN</name>
<dbReference type="Gene3D" id="3.20.20.80">
    <property type="entry name" value="Glycosidases"/>
    <property type="match status" value="1"/>
</dbReference>
<dbReference type="InterPro" id="IPR017853">
    <property type="entry name" value="GH"/>
</dbReference>
<evidence type="ECO:0000313" key="3">
    <source>
        <dbReference type="Proteomes" id="UP001056035"/>
    </source>
</evidence>
<dbReference type="PANTHER" id="PTHR12631">
    <property type="entry name" value="ALPHA-L-IDURONIDASE"/>
    <property type="match status" value="1"/>
</dbReference>
<evidence type="ECO:0000313" key="2">
    <source>
        <dbReference type="EMBL" id="UTI66255.1"/>
    </source>
</evidence>
<evidence type="ECO:0008006" key="4">
    <source>
        <dbReference type="Google" id="ProtNLM"/>
    </source>
</evidence>
<proteinExistence type="predicted"/>